<reference evidence="3" key="3">
    <citation type="submission" date="2025-09" db="UniProtKB">
        <authorList>
            <consortium name="Ensembl"/>
        </authorList>
    </citation>
    <scope>IDENTIFICATION</scope>
</reference>
<dbReference type="Pfam" id="PF10419">
    <property type="entry name" value="TFIIIC_sub6"/>
    <property type="match status" value="1"/>
</dbReference>
<dbReference type="Proteomes" id="UP000472263">
    <property type="component" value="Chromosome 6"/>
</dbReference>
<evidence type="ECO:0000256" key="1">
    <source>
        <dbReference type="SAM" id="MobiDB-lite"/>
    </source>
</evidence>
<accession>A0A667YZI1</accession>
<dbReference type="InterPro" id="IPR019481">
    <property type="entry name" value="TFIIIC_triple_barrel"/>
</dbReference>
<name>A0A667YZI1_9TELE</name>
<dbReference type="GeneTree" id="ENSGT00390000000510"/>
<reference evidence="3" key="1">
    <citation type="submission" date="2019-06" db="EMBL/GenBank/DDBJ databases">
        <authorList>
            <consortium name="Wellcome Sanger Institute Data Sharing"/>
        </authorList>
    </citation>
    <scope>NUCLEOTIDE SEQUENCE [LARGE SCALE GENOMIC DNA]</scope>
</reference>
<dbReference type="Ensembl" id="ENSMMDT00005032521.1">
    <property type="protein sequence ID" value="ENSMMDP00005031803.1"/>
    <property type="gene ID" value="ENSMMDG00005014993.1"/>
</dbReference>
<protein>
    <submittedName>
        <fullName evidence="3">General transcription factor IIIC, polypeptide 6, alpha</fullName>
    </submittedName>
</protein>
<proteinExistence type="predicted"/>
<sequence length="149" mass="16738">MEDEWEEEEQLVVVELSGIISNDFLSKCGDSCKILDIDSEKPMMQVGQYVFAGEYEDAVGTSVLFEEGPLNEETDSPELKYMCHTVKKLMMQRIFLTEKKEGETSTGNDNSAEEKDTTSQPDYDSEDAQEPEEAEAQMTQTDPEDAEVG</sequence>
<dbReference type="RefSeq" id="XP_029910551.1">
    <property type="nucleotide sequence ID" value="XM_030054691.1"/>
</dbReference>
<reference evidence="3" key="2">
    <citation type="submission" date="2025-08" db="UniProtKB">
        <authorList>
            <consortium name="Ensembl"/>
        </authorList>
    </citation>
    <scope>IDENTIFICATION</scope>
</reference>
<dbReference type="AlphaFoldDB" id="A0A667YZI1"/>
<evidence type="ECO:0000313" key="3">
    <source>
        <dbReference type="Ensembl" id="ENSMMDP00005031803.1"/>
    </source>
</evidence>
<dbReference type="GeneID" id="115361285"/>
<dbReference type="PANTHER" id="PTHR21860">
    <property type="entry name" value="TRANSCRIPTION INITIATION FACTOR IIIC TFIIIC , POLYPEPTIDE 6-RELATED"/>
    <property type="match status" value="1"/>
</dbReference>
<evidence type="ECO:0000313" key="4">
    <source>
        <dbReference type="Proteomes" id="UP000472263"/>
    </source>
</evidence>
<organism evidence="3 4">
    <name type="scientific">Myripristis murdjan</name>
    <name type="common">pinecone soldierfish</name>
    <dbReference type="NCBI Taxonomy" id="586833"/>
    <lineage>
        <taxon>Eukaryota</taxon>
        <taxon>Metazoa</taxon>
        <taxon>Chordata</taxon>
        <taxon>Craniata</taxon>
        <taxon>Vertebrata</taxon>
        <taxon>Euteleostomi</taxon>
        <taxon>Actinopterygii</taxon>
        <taxon>Neopterygii</taxon>
        <taxon>Teleostei</taxon>
        <taxon>Neoteleostei</taxon>
        <taxon>Acanthomorphata</taxon>
        <taxon>Holocentriformes</taxon>
        <taxon>Holocentridae</taxon>
        <taxon>Myripristis</taxon>
    </lineage>
</organism>
<dbReference type="InterPro" id="IPR042771">
    <property type="entry name" value="GTF3C6-like"/>
</dbReference>
<dbReference type="FunFam" id="2.60.40.4370:FF:000003">
    <property type="entry name" value="General transcription factor 3C polypeptide, putative"/>
    <property type="match status" value="1"/>
</dbReference>
<dbReference type="PANTHER" id="PTHR21860:SF2">
    <property type="entry name" value="GENERAL TRANSCRIPTION FACTOR 3C POLYPEPTIDE 6"/>
    <property type="match status" value="1"/>
</dbReference>
<gene>
    <name evidence="3" type="primary">gtf3c6</name>
</gene>
<dbReference type="OrthoDB" id="1877767at2759"/>
<dbReference type="CTD" id="112495"/>
<feature type="compositionally biased region" description="Acidic residues" evidence="1">
    <location>
        <begin position="123"/>
        <end position="135"/>
    </location>
</feature>
<feature type="domain" description="Transcription factor TFIIIC triple barrel" evidence="2">
    <location>
        <begin position="6"/>
        <end position="96"/>
    </location>
</feature>
<dbReference type="Gene3D" id="2.60.40.4370">
    <property type="match status" value="1"/>
</dbReference>
<keyword evidence="4" id="KW-1185">Reference proteome</keyword>
<dbReference type="GO" id="GO:0000127">
    <property type="term" value="C:transcription factor TFIIIC complex"/>
    <property type="evidence" value="ECO:0007669"/>
    <property type="project" value="TreeGrafter"/>
</dbReference>
<evidence type="ECO:0000259" key="2">
    <source>
        <dbReference type="Pfam" id="PF10419"/>
    </source>
</evidence>
<dbReference type="InParanoid" id="A0A667YZI1"/>
<dbReference type="GO" id="GO:0006383">
    <property type="term" value="P:transcription by RNA polymerase III"/>
    <property type="evidence" value="ECO:0007669"/>
    <property type="project" value="InterPro"/>
</dbReference>
<feature type="region of interest" description="Disordered" evidence="1">
    <location>
        <begin position="97"/>
        <end position="149"/>
    </location>
</feature>